<evidence type="ECO:0000313" key="2">
    <source>
        <dbReference type="Proteomes" id="UP000198983"/>
    </source>
</evidence>
<keyword evidence="2" id="KW-1185">Reference proteome</keyword>
<organism evidence="1 2">
    <name type="scientific">Actinopolymorpha singaporensis</name>
    <dbReference type="NCBI Taxonomy" id="117157"/>
    <lineage>
        <taxon>Bacteria</taxon>
        <taxon>Bacillati</taxon>
        <taxon>Actinomycetota</taxon>
        <taxon>Actinomycetes</taxon>
        <taxon>Propionibacteriales</taxon>
        <taxon>Actinopolymorphaceae</taxon>
        <taxon>Actinopolymorpha</taxon>
    </lineage>
</organism>
<accession>A0A1H1TQJ1</accession>
<name>A0A1H1TQJ1_9ACTN</name>
<sequence length="174" mass="19483">MYAFAPRALTAQQRGIVEERLSALRPSWVRVFTDTTWWVSGERHDFGGPMVQALLADLRLYGSLGTRANLVMWRPLDWSPDRYADLADHLVALLSWLCLERDVDVEVGVLGQASRALRYQLDESSVSDAIAQQRTVLRPRPARTADQRALIDVVPAESMVVYRLPPALAGSPAR</sequence>
<gene>
    <name evidence="1" type="ORF">SAMN04489717_3296</name>
</gene>
<dbReference type="RefSeq" id="WP_092654536.1">
    <property type="nucleotide sequence ID" value="NZ_LT629732.1"/>
</dbReference>
<dbReference type="AlphaFoldDB" id="A0A1H1TQJ1"/>
<protein>
    <submittedName>
        <fullName evidence="1">Uncharacterized protein</fullName>
    </submittedName>
</protein>
<reference evidence="1 2" key="1">
    <citation type="submission" date="2016-10" db="EMBL/GenBank/DDBJ databases">
        <authorList>
            <person name="de Groot N.N."/>
        </authorList>
    </citation>
    <scope>NUCLEOTIDE SEQUENCE [LARGE SCALE GENOMIC DNA]</scope>
    <source>
        <strain evidence="1 2">DSM 22024</strain>
    </source>
</reference>
<proteinExistence type="predicted"/>
<evidence type="ECO:0000313" key="1">
    <source>
        <dbReference type="EMBL" id="SDS62414.1"/>
    </source>
</evidence>
<dbReference type="EMBL" id="LT629732">
    <property type="protein sequence ID" value="SDS62414.1"/>
    <property type="molecule type" value="Genomic_DNA"/>
</dbReference>
<dbReference type="Proteomes" id="UP000198983">
    <property type="component" value="Chromosome I"/>
</dbReference>
<dbReference type="STRING" id="117157.SAMN04489717_3296"/>